<gene>
    <name evidence="3" type="primary">LOC111133042</name>
</gene>
<name>A0A8B8EBB9_CRAVI</name>
<dbReference type="Pfam" id="PF08894">
    <property type="entry name" value="DUF1838"/>
    <property type="match status" value="1"/>
</dbReference>
<reference evidence="3" key="1">
    <citation type="submission" date="2025-08" db="UniProtKB">
        <authorList>
            <consortium name="RefSeq"/>
        </authorList>
    </citation>
    <scope>IDENTIFICATION</scope>
    <source>
        <tissue evidence="3">Whole sample</tissue>
    </source>
</reference>
<dbReference type="KEGG" id="cvn:111133042"/>
<protein>
    <submittedName>
        <fullName evidence="3">Uncharacterized protein LOC111133042</fullName>
    </submittedName>
</protein>
<feature type="chain" id="PRO_5034128495" evidence="1">
    <location>
        <begin position="26"/>
        <end position="500"/>
    </location>
</feature>
<dbReference type="GeneID" id="111133042"/>
<evidence type="ECO:0000313" key="2">
    <source>
        <dbReference type="Proteomes" id="UP000694844"/>
    </source>
</evidence>
<dbReference type="Proteomes" id="UP000694844">
    <property type="component" value="Chromosome 5"/>
</dbReference>
<sequence>MMPILAMKMQLNIILLLISVKLVVPFDLNDPKTNLESIIRLSSTLVPHVDTISYINGTVYGRRPGEMITKLFYFEGYNIGQKYPNNDGGYTSLSREFLVYRDIHTQQILQVFQNPYTGVPNEVFYVQNDPVNGFFQLGDIIPFKRFSRDNVVFNLDFVLEYPNALDPDKYSRYSAGKFYNSAELFSYFGNYSELELATSNHPSAVVVTTWSRHSQFLPWLEMGTTPGSLFYTTFSWKCMSLSCVKTDIMELINSTYSKFTKAPKIFEKPNETSWLAFKKVVDQRRAQGLPDIVIPEVNVTRPVRPIEPNVDDRILQVVLKKTITLQYNGSSFTQIYSKQSINFFNVEGYLVFDMSFSNGKYYITMVDRRIYRNITDGTVMTSFNNPLTNTTVDVPMATVHKNLTILASDAISMDIPESKVLGLLMTHSESITFGPSVENERWSVTNIQGIFPTMFLNDGNPFFYGTITQFSSWPMWMKMGNLPGNLITKITFGRNVHVHH</sequence>
<proteinExistence type="predicted"/>
<dbReference type="OrthoDB" id="899at2759"/>
<organism evidence="2 3">
    <name type="scientific">Crassostrea virginica</name>
    <name type="common">Eastern oyster</name>
    <dbReference type="NCBI Taxonomy" id="6565"/>
    <lineage>
        <taxon>Eukaryota</taxon>
        <taxon>Metazoa</taxon>
        <taxon>Spiralia</taxon>
        <taxon>Lophotrochozoa</taxon>
        <taxon>Mollusca</taxon>
        <taxon>Bivalvia</taxon>
        <taxon>Autobranchia</taxon>
        <taxon>Pteriomorphia</taxon>
        <taxon>Ostreida</taxon>
        <taxon>Ostreoidea</taxon>
        <taxon>Ostreidae</taxon>
        <taxon>Crassostrea</taxon>
    </lineage>
</organism>
<accession>A0A8B8EBB9</accession>
<dbReference type="InterPro" id="IPR014990">
    <property type="entry name" value="DUF1838"/>
</dbReference>
<evidence type="ECO:0000256" key="1">
    <source>
        <dbReference type="SAM" id="SignalP"/>
    </source>
</evidence>
<evidence type="ECO:0000313" key="3">
    <source>
        <dbReference type="RefSeq" id="XP_022336801.1"/>
    </source>
</evidence>
<keyword evidence="2" id="KW-1185">Reference proteome</keyword>
<feature type="signal peptide" evidence="1">
    <location>
        <begin position="1"/>
        <end position="25"/>
    </location>
</feature>
<keyword evidence="1" id="KW-0732">Signal</keyword>
<dbReference type="AlphaFoldDB" id="A0A8B8EBB9"/>
<dbReference type="RefSeq" id="XP_022336801.1">
    <property type="nucleotide sequence ID" value="XM_022481093.1"/>
</dbReference>